<dbReference type="InterPro" id="IPR003593">
    <property type="entry name" value="AAA+_ATPase"/>
</dbReference>
<dbReference type="Proteomes" id="UP000298324">
    <property type="component" value="Unassembled WGS sequence"/>
</dbReference>
<dbReference type="PANTHER" id="PTHR37291:SF1">
    <property type="entry name" value="TYPE IV METHYL-DIRECTED RESTRICTION ENZYME ECOKMCRB SUBUNIT"/>
    <property type="match status" value="1"/>
</dbReference>
<dbReference type="SUPFAM" id="SSF52540">
    <property type="entry name" value="P-loop containing nucleoside triphosphate hydrolases"/>
    <property type="match status" value="1"/>
</dbReference>
<protein>
    <submittedName>
        <fullName evidence="2">5-methylcytosine-specific restriction enzyme B</fullName>
        <ecNumber evidence="2">3.1.21.-</ecNumber>
    </submittedName>
</protein>
<organism evidence="2 3">
    <name type="scientific">Pelotomaculum schinkii</name>
    <dbReference type="NCBI Taxonomy" id="78350"/>
    <lineage>
        <taxon>Bacteria</taxon>
        <taxon>Bacillati</taxon>
        <taxon>Bacillota</taxon>
        <taxon>Clostridia</taxon>
        <taxon>Eubacteriales</taxon>
        <taxon>Desulfotomaculaceae</taxon>
        <taxon>Pelotomaculum</taxon>
    </lineage>
</organism>
<name>A0A4Y7R9P0_9FIRM</name>
<dbReference type="InterPro" id="IPR027417">
    <property type="entry name" value="P-loop_NTPase"/>
</dbReference>
<dbReference type="AlphaFoldDB" id="A0A4Y7R9P0"/>
<dbReference type="InterPro" id="IPR052934">
    <property type="entry name" value="Methyl-DNA_Rec/Restrict_Enz"/>
</dbReference>
<reference evidence="2 3" key="1">
    <citation type="journal article" date="2018" name="Environ. Microbiol.">
        <title>Novel energy conservation strategies and behaviour of Pelotomaculum schinkii driving syntrophic propionate catabolism.</title>
        <authorList>
            <person name="Hidalgo-Ahumada C.A.P."/>
            <person name="Nobu M.K."/>
            <person name="Narihiro T."/>
            <person name="Tamaki H."/>
            <person name="Liu W.T."/>
            <person name="Kamagata Y."/>
            <person name="Stams A.J.M."/>
            <person name="Imachi H."/>
            <person name="Sousa D.Z."/>
        </authorList>
    </citation>
    <scope>NUCLEOTIDE SEQUENCE [LARGE SCALE GENOMIC DNA]</scope>
    <source>
        <strain evidence="2 3">HH</strain>
    </source>
</reference>
<evidence type="ECO:0000313" key="3">
    <source>
        <dbReference type="Proteomes" id="UP000298324"/>
    </source>
</evidence>
<keyword evidence="2" id="KW-0378">Hydrolase</keyword>
<dbReference type="SMART" id="SM00382">
    <property type="entry name" value="AAA"/>
    <property type="match status" value="1"/>
</dbReference>
<gene>
    <name evidence="2" type="primary">mcrB</name>
    <name evidence="2" type="ORF">Psch_02706</name>
</gene>
<keyword evidence="3" id="KW-1185">Reference proteome</keyword>
<accession>A0A4Y7R9P0</accession>
<dbReference type="Gene3D" id="3.40.50.300">
    <property type="entry name" value="P-loop containing nucleotide triphosphate hydrolases"/>
    <property type="match status" value="1"/>
</dbReference>
<sequence>MLAIFQSKEIEWIHMNQLINLVHDNGTESWSDKAKSAFAEIFGASGGRYPDKANKVVTLRAPEFKGGTGVPFVSLIHPSNPDSGSYGGMSFGIFPITDGPSVLAMSIGTQGLSPDEEVLARPGHGRKVSAICNWLNKKYGQGNLVAWAKQEPVRIDLDVPGNIKRFFPGYNSVFERYGKVIYGFFVPNANLDATADALKAFLDLMFEERGIYPLKSAAEDGERIRSEYFTHLMPDVTEEEVYGLLQERRFVALQGPPGTGKTRMALQLLHKAYKGNGFSIQFHPNTTYENFVGGLAPVQTSDVMGFRFAPQQGFLMKAANMAFQYPGKPYLLHIDEINRADLAKVLGEAIFLLESRSDEQRELELPYDFGEPFQNKLQLPDNLYILGTMNSADRSIAIVDVAVRRRFAFVKLWPQLKVVQENAGELMNKAFMELVTIFIEYASDDALALVPGHSYFLEKDDAKAARYLKVNLAPLLEEYLIQGYVAGFADPINAYLQWIESLQG</sequence>
<dbReference type="GO" id="GO:0005524">
    <property type="term" value="F:ATP binding"/>
    <property type="evidence" value="ECO:0007669"/>
    <property type="project" value="InterPro"/>
</dbReference>
<evidence type="ECO:0000313" key="2">
    <source>
        <dbReference type="EMBL" id="TEB05665.1"/>
    </source>
</evidence>
<comment type="caution">
    <text evidence="2">The sequence shown here is derived from an EMBL/GenBank/DDBJ whole genome shotgun (WGS) entry which is preliminary data.</text>
</comment>
<dbReference type="EMBL" id="QFGA01000002">
    <property type="protein sequence ID" value="TEB05665.1"/>
    <property type="molecule type" value="Genomic_DNA"/>
</dbReference>
<evidence type="ECO:0000259" key="1">
    <source>
        <dbReference type="SMART" id="SM00382"/>
    </source>
</evidence>
<dbReference type="InterPro" id="IPR011704">
    <property type="entry name" value="ATPase_dyneun-rel_AAA"/>
</dbReference>
<dbReference type="PANTHER" id="PTHR37291">
    <property type="entry name" value="5-METHYLCYTOSINE-SPECIFIC RESTRICTION ENZYME B"/>
    <property type="match status" value="1"/>
</dbReference>
<dbReference type="Pfam" id="PF07728">
    <property type="entry name" value="AAA_5"/>
    <property type="match status" value="1"/>
</dbReference>
<dbReference type="EC" id="3.1.21.-" evidence="2"/>
<feature type="domain" description="AAA+ ATPase" evidence="1">
    <location>
        <begin position="247"/>
        <end position="417"/>
    </location>
</feature>
<dbReference type="GO" id="GO:0016887">
    <property type="term" value="F:ATP hydrolysis activity"/>
    <property type="evidence" value="ECO:0007669"/>
    <property type="project" value="InterPro"/>
</dbReference>
<proteinExistence type="predicted"/>